<sequence>MTHDQVLRTGVLFKKGSGNGPFGRKNWKPRYFVLTPKRLQYYTYEEGELKGELDLTGCNEQSIEVMPADAMKTGSSASTIWRVAVNTADRRLIVAAGTELEMNDWVEQFLLAFRINSGQAVFPEKVTVATNPVVAGGAITSAAGQDFARNSMTDFHNFAAARRSVGGAMRSSMGVHPGHEFRLSDEHERQKQAEMERMERERQLAEQEAERHREEEILRLHLIEQEEQRRRAEEARRRAQDDEAERQRHEELLERQRQQKREQHERERLERERQLLEQEQQRKTMEQQRQAMEQQMQDHERKLDLELLEVLEVDGHSSKASTAPTERSSSSSARSSMVGEAKREAMLRQQQEHARQREATIKQQQAQLRSDFLAQQRVEQEVVRKVHVRTPPASPPKPIGKSHQASPPATPPRPTTRPDPAFNPAASIEF</sequence>
<dbReference type="GO" id="GO:0042147">
    <property type="term" value="P:retrograde transport, endosome to Golgi"/>
    <property type="evidence" value="ECO:0007669"/>
    <property type="project" value="TreeGrafter"/>
</dbReference>
<dbReference type="GO" id="GO:0005769">
    <property type="term" value="C:early endosome"/>
    <property type="evidence" value="ECO:0007669"/>
    <property type="project" value="TreeGrafter"/>
</dbReference>
<reference evidence="4" key="1">
    <citation type="submission" date="2021-12" db="EMBL/GenBank/DDBJ databases">
        <title>Prjna785345.</title>
        <authorList>
            <person name="Rujirawat T."/>
            <person name="Krajaejun T."/>
        </authorList>
    </citation>
    <scope>NUCLEOTIDE SEQUENCE</scope>
    <source>
        <strain evidence="4">Pi057C3</strain>
    </source>
</reference>
<dbReference type="InterPro" id="IPR011993">
    <property type="entry name" value="PH-like_dom_sf"/>
</dbReference>
<feature type="compositionally biased region" description="Pro residues" evidence="2">
    <location>
        <begin position="408"/>
        <end position="417"/>
    </location>
</feature>
<dbReference type="PROSITE" id="PS50003">
    <property type="entry name" value="PH_DOMAIN"/>
    <property type="match status" value="1"/>
</dbReference>
<comment type="caution">
    <text evidence="4">The sequence shown here is derived from an EMBL/GenBank/DDBJ whole genome shotgun (WGS) entry which is preliminary data.</text>
</comment>
<feature type="region of interest" description="Disordered" evidence="2">
    <location>
        <begin position="169"/>
        <end position="213"/>
    </location>
</feature>
<dbReference type="GO" id="GO:0005802">
    <property type="term" value="C:trans-Golgi network"/>
    <property type="evidence" value="ECO:0007669"/>
    <property type="project" value="TreeGrafter"/>
</dbReference>
<feature type="compositionally biased region" description="Basic and acidic residues" evidence="2">
    <location>
        <begin position="296"/>
        <end position="305"/>
    </location>
</feature>
<feature type="compositionally biased region" description="Low complexity" evidence="2">
    <location>
        <begin position="320"/>
        <end position="336"/>
    </location>
</feature>
<dbReference type="GO" id="GO:0001881">
    <property type="term" value="P:receptor recycling"/>
    <property type="evidence" value="ECO:0007669"/>
    <property type="project" value="TreeGrafter"/>
</dbReference>
<feature type="compositionally biased region" description="Basic and acidic residues" evidence="2">
    <location>
        <begin position="177"/>
        <end position="213"/>
    </location>
</feature>
<keyword evidence="5" id="KW-1185">Reference proteome</keyword>
<evidence type="ECO:0000259" key="3">
    <source>
        <dbReference type="PROSITE" id="PS50003"/>
    </source>
</evidence>
<accession>A0AAD5LWB2</accession>
<dbReference type="PANTHER" id="PTHR22902">
    <property type="entry name" value="SESQUIPEDALIAN"/>
    <property type="match status" value="1"/>
</dbReference>
<evidence type="ECO:0000256" key="2">
    <source>
        <dbReference type="SAM" id="MobiDB-lite"/>
    </source>
</evidence>
<organism evidence="4 5">
    <name type="scientific">Pythium insidiosum</name>
    <name type="common">Pythiosis disease agent</name>
    <dbReference type="NCBI Taxonomy" id="114742"/>
    <lineage>
        <taxon>Eukaryota</taxon>
        <taxon>Sar</taxon>
        <taxon>Stramenopiles</taxon>
        <taxon>Oomycota</taxon>
        <taxon>Peronosporomycetes</taxon>
        <taxon>Pythiales</taxon>
        <taxon>Pythiaceae</taxon>
        <taxon>Pythium</taxon>
    </lineage>
</organism>
<dbReference type="AlphaFoldDB" id="A0AAD5LWB2"/>
<gene>
    <name evidence="4" type="ORF">P43SY_002960</name>
</gene>
<dbReference type="SUPFAM" id="SSF50729">
    <property type="entry name" value="PH domain-like"/>
    <property type="match status" value="1"/>
</dbReference>
<evidence type="ECO:0000256" key="1">
    <source>
        <dbReference type="ARBA" id="ARBA00022553"/>
    </source>
</evidence>
<dbReference type="PANTHER" id="PTHR22902:SF27">
    <property type="entry name" value="PLECKSTRIN HOMOLOGY DOMAIN-CONTAINING FAMILY A MEMBER 3"/>
    <property type="match status" value="1"/>
</dbReference>
<proteinExistence type="predicted"/>
<feature type="region of interest" description="Disordered" evidence="2">
    <location>
        <begin position="383"/>
        <end position="430"/>
    </location>
</feature>
<feature type="compositionally biased region" description="Basic and acidic residues" evidence="2">
    <location>
        <begin position="233"/>
        <end position="286"/>
    </location>
</feature>
<dbReference type="InterPro" id="IPR001849">
    <property type="entry name" value="PH_domain"/>
</dbReference>
<evidence type="ECO:0000313" key="5">
    <source>
        <dbReference type="Proteomes" id="UP001209570"/>
    </source>
</evidence>
<dbReference type="Gene3D" id="2.30.29.30">
    <property type="entry name" value="Pleckstrin-homology domain (PH domain)/Phosphotyrosine-binding domain (PTB)"/>
    <property type="match status" value="1"/>
</dbReference>
<evidence type="ECO:0000313" key="4">
    <source>
        <dbReference type="EMBL" id="KAJ0395384.1"/>
    </source>
</evidence>
<dbReference type="InterPro" id="IPR045188">
    <property type="entry name" value="Boi1/Boi2-like"/>
</dbReference>
<feature type="compositionally biased region" description="Basic and acidic residues" evidence="2">
    <location>
        <begin position="340"/>
        <end position="360"/>
    </location>
</feature>
<dbReference type="SMART" id="SM00233">
    <property type="entry name" value="PH"/>
    <property type="match status" value="1"/>
</dbReference>
<dbReference type="Proteomes" id="UP001209570">
    <property type="component" value="Unassembled WGS sequence"/>
</dbReference>
<dbReference type="GO" id="GO:0007032">
    <property type="term" value="P:endosome organization"/>
    <property type="evidence" value="ECO:0007669"/>
    <property type="project" value="TreeGrafter"/>
</dbReference>
<dbReference type="GO" id="GO:0005829">
    <property type="term" value="C:cytosol"/>
    <property type="evidence" value="ECO:0007669"/>
    <property type="project" value="GOC"/>
</dbReference>
<dbReference type="GO" id="GO:0055037">
    <property type="term" value="C:recycling endosome"/>
    <property type="evidence" value="ECO:0007669"/>
    <property type="project" value="TreeGrafter"/>
</dbReference>
<name>A0AAD5LWB2_PYTIN</name>
<feature type="region of interest" description="Disordered" evidence="2">
    <location>
        <begin position="233"/>
        <end position="366"/>
    </location>
</feature>
<protein>
    <recommendedName>
        <fullName evidence="3">PH domain-containing protein</fullName>
    </recommendedName>
</protein>
<dbReference type="EMBL" id="JAKCXM010000348">
    <property type="protein sequence ID" value="KAJ0395384.1"/>
    <property type="molecule type" value="Genomic_DNA"/>
</dbReference>
<dbReference type="Pfam" id="PF00169">
    <property type="entry name" value="PH"/>
    <property type="match status" value="1"/>
</dbReference>
<feature type="domain" description="PH" evidence="3">
    <location>
        <begin position="5"/>
        <end position="114"/>
    </location>
</feature>
<keyword evidence="1" id="KW-0597">Phosphoprotein</keyword>